<dbReference type="AlphaFoldDB" id="A0A0S8JU73"/>
<sequence length="110" mass="12214">MNSPGKKLNATLLFTVVRDFPRIVNILDLSETHAFLNDCADVMIRAAAQYRGSLANVVGDELRFVFGDPATELDNPRRAIKCALAIQNTADEISVKWRHALDFLIEIDVG</sequence>
<comment type="caution">
    <text evidence="1">The sequence shown here is derived from an EMBL/GenBank/DDBJ whole genome shotgun (WGS) entry which is preliminary data.</text>
</comment>
<dbReference type="EMBL" id="LJVE01000114">
    <property type="protein sequence ID" value="KPL13257.1"/>
    <property type="molecule type" value="Genomic_DNA"/>
</dbReference>
<dbReference type="Gene3D" id="3.30.70.1230">
    <property type="entry name" value="Nucleotide cyclase"/>
    <property type="match status" value="1"/>
</dbReference>
<evidence type="ECO:0000313" key="2">
    <source>
        <dbReference type="Proteomes" id="UP000050975"/>
    </source>
</evidence>
<gene>
    <name evidence="1" type="ORF">AMJ74_05550</name>
</gene>
<accession>A0A0S8JU73</accession>
<dbReference type="InterPro" id="IPR029787">
    <property type="entry name" value="Nucleotide_cyclase"/>
</dbReference>
<reference evidence="1 2" key="1">
    <citation type="journal article" date="2015" name="Microbiome">
        <title>Genomic resolution of linkages in carbon, nitrogen, and sulfur cycling among widespread estuary sediment bacteria.</title>
        <authorList>
            <person name="Baker B.J."/>
            <person name="Lazar C.S."/>
            <person name="Teske A.P."/>
            <person name="Dick G.J."/>
        </authorList>
    </citation>
    <scope>NUCLEOTIDE SEQUENCE [LARGE SCALE GENOMIC DNA]</scope>
    <source>
        <strain evidence="1">SM1_77</strain>
    </source>
</reference>
<proteinExistence type="predicted"/>
<organism evidence="1 2">
    <name type="scientific">candidate division WOR_3 bacterium SM1_77</name>
    <dbReference type="NCBI Taxonomy" id="1703778"/>
    <lineage>
        <taxon>Bacteria</taxon>
        <taxon>Bacteria division WOR-3</taxon>
    </lineage>
</organism>
<evidence type="ECO:0000313" key="1">
    <source>
        <dbReference type="EMBL" id="KPL13257.1"/>
    </source>
</evidence>
<feature type="non-terminal residue" evidence="1">
    <location>
        <position position="110"/>
    </location>
</feature>
<protein>
    <submittedName>
        <fullName evidence="1">Uncharacterized protein</fullName>
    </submittedName>
</protein>
<dbReference type="SUPFAM" id="SSF55073">
    <property type="entry name" value="Nucleotide cyclase"/>
    <property type="match status" value="1"/>
</dbReference>
<name>A0A0S8JU73_UNCW3</name>
<dbReference type="Proteomes" id="UP000050975">
    <property type="component" value="Unassembled WGS sequence"/>
</dbReference>